<dbReference type="EC" id="2.7.1.24" evidence="3 4"/>
<evidence type="ECO:0000256" key="2">
    <source>
        <dbReference type="ARBA" id="ARBA00022840"/>
    </source>
</evidence>
<comment type="subcellular location">
    <subcellularLocation>
        <location evidence="3">Cytoplasm</location>
    </subcellularLocation>
</comment>
<dbReference type="PANTHER" id="PTHR10695:SF46">
    <property type="entry name" value="BIFUNCTIONAL COENZYME A SYNTHASE-RELATED"/>
    <property type="match status" value="1"/>
</dbReference>
<dbReference type="EMBL" id="JBHSPF010000059">
    <property type="protein sequence ID" value="MFC5629508.1"/>
    <property type="molecule type" value="Genomic_DNA"/>
</dbReference>
<dbReference type="NCBIfam" id="TIGR00152">
    <property type="entry name" value="dephospho-CoA kinase"/>
    <property type="match status" value="1"/>
</dbReference>
<dbReference type="GO" id="GO:0004140">
    <property type="term" value="F:dephospho-CoA kinase activity"/>
    <property type="evidence" value="ECO:0007669"/>
    <property type="project" value="UniProtKB-EC"/>
</dbReference>
<comment type="caution">
    <text evidence="5">The sequence shown here is derived from an EMBL/GenBank/DDBJ whole genome shotgun (WGS) entry which is preliminary data.</text>
</comment>
<dbReference type="PANTHER" id="PTHR10695">
    <property type="entry name" value="DEPHOSPHO-COA KINASE-RELATED"/>
    <property type="match status" value="1"/>
</dbReference>
<dbReference type="SUPFAM" id="SSF52540">
    <property type="entry name" value="P-loop containing nucleoside triphosphate hydrolases"/>
    <property type="match status" value="1"/>
</dbReference>
<name>A0ABW0U8Q2_9BACI</name>
<keyword evidence="3 5" id="KW-0808">Transferase</keyword>
<protein>
    <recommendedName>
        <fullName evidence="3 4">Dephospho-CoA kinase</fullName>
        <ecNumber evidence="3 4">2.7.1.24</ecNumber>
    </recommendedName>
    <alternativeName>
        <fullName evidence="3">Dephosphocoenzyme A kinase</fullName>
    </alternativeName>
</protein>
<dbReference type="Proteomes" id="UP001596143">
    <property type="component" value="Unassembled WGS sequence"/>
</dbReference>
<dbReference type="Pfam" id="PF01121">
    <property type="entry name" value="CoaE"/>
    <property type="match status" value="1"/>
</dbReference>
<evidence type="ECO:0000313" key="5">
    <source>
        <dbReference type="EMBL" id="MFC5629508.1"/>
    </source>
</evidence>
<evidence type="ECO:0000256" key="1">
    <source>
        <dbReference type="ARBA" id="ARBA00022741"/>
    </source>
</evidence>
<keyword evidence="1 3" id="KW-0547">Nucleotide-binding</keyword>
<keyword evidence="3 5" id="KW-0418">Kinase</keyword>
<comment type="pathway">
    <text evidence="3">Cofactor biosynthesis; coenzyme A biosynthesis; CoA from (R)-pantothenate: step 5/5.</text>
</comment>
<dbReference type="InterPro" id="IPR001977">
    <property type="entry name" value="Depp_CoAkinase"/>
</dbReference>
<dbReference type="Gene3D" id="3.40.50.300">
    <property type="entry name" value="P-loop containing nucleotide triphosphate hydrolases"/>
    <property type="match status" value="1"/>
</dbReference>
<evidence type="ECO:0000256" key="3">
    <source>
        <dbReference type="HAMAP-Rule" id="MF_00376"/>
    </source>
</evidence>
<dbReference type="PROSITE" id="PS51219">
    <property type="entry name" value="DPCK"/>
    <property type="match status" value="1"/>
</dbReference>
<organism evidence="5 6">
    <name type="scientific">Aliibacillus thermotolerans</name>
    <dbReference type="NCBI Taxonomy" id="1834418"/>
    <lineage>
        <taxon>Bacteria</taxon>
        <taxon>Bacillati</taxon>
        <taxon>Bacillota</taxon>
        <taxon>Bacilli</taxon>
        <taxon>Bacillales</taxon>
        <taxon>Bacillaceae</taxon>
        <taxon>Aliibacillus</taxon>
    </lineage>
</organism>
<dbReference type="RefSeq" id="WP_270897231.1">
    <property type="nucleotide sequence ID" value="NZ_JBHSPF010000059.1"/>
</dbReference>
<keyword evidence="6" id="KW-1185">Reference proteome</keyword>
<dbReference type="InterPro" id="IPR027417">
    <property type="entry name" value="P-loop_NTPase"/>
</dbReference>
<keyword evidence="2 3" id="KW-0067">ATP-binding</keyword>
<comment type="function">
    <text evidence="3">Catalyzes the phosphorylation of the 3'-hydroxyl group of dephosphocoenzyme A to form coenzyme A.</text>
</comment>
<evidence type="ECO:0000313" key="6">
    <source>
        <dbReference type="Proteomes" id="UP001596143"/>
    </source>
</evidence>
<proteinExistence type="inferred from homology"/>
<feature type="binding site" evidence="3">
    <location>
        <begin position="10"/>
        <end position="15"/>
    </location>
    <ligand>
        <name>ATP</name>
        <dbReference type="ChEBI" id="CHEBI:30616"/>
    </ligand>
</feature>
<accession>A0ABW0U8Q2</accession>
<comment type="catalytic activity">
    <reaction evidence="3">
        <text>3'-dephospho-CoA + ATP = ADP + CoA + H(+)</text>
        <dbReference type="Rhea" id="RHEA:18245"/>
        <dbReference type="ChEBI" id="CHEBI:15378"/>
        <dbReference type="ChEBI" id="CHEBI:30616"/>
        <dbReference type="ChEBI" id="CHEBI:57287"/>
        <dbReference type="ChEBI" id="CHEBI:57328"/>
        <dbReference type="ChEBI" id="CHEBI:456216"/>
        <dbReference type="EC" id="2.7.1.24"/>
    </reaction>
</comment>
<keyword evidence="3" id="KW-0173">Coenzyme A biosynthesis</keyword>
<comment type="similarity">
    <text evidence="3">Belongs to the CoaE family.</text>
</comment>
<evidence type="ECO:0000256" key="4">
    <source>
        <dbReference type="NCBIfam" id="TIGR00152"/>
    </source>
</evidence>
<keyword evidence="3" id="KW-0963">Cytoplasm</keyword>
<dbReference type="CDD" id="cd02022">
    <property type="entry name" value="DPCK"/>
    <property type="match status" value="1"/>
</dbReference>
<gene>
    <name evidence="3 5" type="primary">coaE</name>
    <name evidence="5" type="ORF">ACFPTR_11655</name>
</gene>
<dbReference type="HAMAP" id="MF_00376">
    <property type="entry name" value="Dephospho_CoA_kinase"/>
    <property type="match status" value="1"/>
</dbReference>
<reference evidence="6" key="1">
    <citation type="journal article" date="2019" name="Int. J. Syst. Evol. Microbiol.">
        <title>The Global Catalogue of Microorganisms (GCM) 10K type strain sequencing project: providing services to taxonomists for standard genome sequencing and annotation.</title>
        <authorList>
            <consortium name="The Broad Institute Genomics Platform"/>
            <consortium name="The Broad Institute Genome Sequencing Center for Infectious Disease"/>
            <person name="Wu L."/>
            <person name="Ma J."/>
        </authorList>
    </citation>
    <scope>NUCLEOTIDE SEQUENCE [LARGE SCALE GENOMIC DNA]</scope>
    <source>
        <strain evidence="6">CGMCC 1.15790</strain>
    </source>
</reference>
<sequence>MIIGLTGGIASGKSFIANELEKKGFPVIDADKVAREVVEPGEDAFHQIVETFGKEVVGEDGTLLRKKLGKMIFADEEKRQALNNIVHPAIRKRMIHKKEQLEKEGAEVIVLDIPLLVENKSFHVVDKVLLVYVDEDVQKERLMERDKQGEEDANNRIASQMPLKEKKAFADAIIDNNGTKEESIRQLNEILKKWNLE</sequence>